<dbReference type="PANTHER" id="PTHR23420">
    <property type="entry name" value="ADENOSYLHOMOCYSTEINASE"/>
    <property type="match status" value="1"/>
</dbReference>
<evidence type="ECO:0000256" key="2">
    <source>
        <dbReference type="ARBA" id="ARBA00022563"/>
    </source>
</evidence>
<dbReference type="SMART" id="SM00997">
    <property type="entry name" value="AdoHcyase_NAD"/>
    <property type="match status" value="1"/>
</dbReference>
<dbReference type="SUPFAM" id="SSF52283">
    <property type="entry name" value="Formate/glycerate dehydrogenase catalytic domain-like"/>
    <property type="match status" value="1"/>
</dbReference>
<dbReference type="InterPro" id="IPR000043">
    <property type="entry name" value="Adenosylhomocysteinase-like"/>
</dbReference>
<reference evidence="8" key="1">
    <citation type="submission" date="2025-08" db="UniProtKB">
        <authorList>
            <consortium name="RefSeq"/>
        </authorList>
    </citation>
    <scope>IDENTIFICATION</scope>
    <source>
        <tissue evidence="8">Testes</tissue>
    </source>
</reference>
<dbReference type="Pfam" id="PF05221">
    <property type="entry name" value="AdoHcyase"/>
    <property type="match status" value="2"/>
</dbReference>
<feature type="domain" description="S-adenosyl-L-homocysteine hydrolase NAD binding" evidence="6">
    <location>
        <begin position="191"/>
        <end position="351"/>
    </location>
</feature>
<keyword evidence="2 4" id="KW-0554">One-carbon metabolism</keyword>
<dbReference type="Gene3D" id="3.40.50.720">
    <property type="entry name" value="NAD(P)-binding Rossmann-like Domain"/>
    <property type="match status" value="1"/>
</dbReference>
<gene>
    <name evidence="8" type="primary">LOC100375237</name>
</gene>
<evidence type="ECO:0000313" key="7">
    <source>
        <dbReference type="Proteomes" id="UP000694865"/>
    </source>
</evidence>
<name>A0ABM0GX12_SACKO</name>
<keyword evidence="4" id="KW-0378">Hydrolase</keyword>
<dbReference type="PIRSF" id="PIRSF001109">
    <property type="entry name" value="Ad_hcy_hydrolase"/>
    <property type="match status" value="1"/>
</dbReference>
<evidence type="ECO:0000256" key="1">
    <source>
        <dbReference type="ARBA" id="ARBA00007122"/>
    </source>
</evidence>
<keyword evidence="7" id="KW-1185">Reference proteome</keyword>
<keyword evidence="3 4" id="KW-0520">NAD</keyword>
<protein>
    <recommendedName>
        <fullName evidence="4">Adenosylhomocysteinase</fullName>
        <ecNumber evidence="4">3.13.2.1</ecNumber>
    </recommendedName>
</protein>
<dbReference type="EC" id="3.13.2.1" evidence="4"/>
<proteinExistence type="inferred from homology"/>
<comment type="cofactor">
    <cofactor evidence="4">
        <name>NAD(+)</name>
        <dbReference type="ChEBI" id="CHEBI:57540"/>
    </cofactor>
    <text evidence="4">Binds 1 NAD(+) per subunit.</text>
</comment>
<comment type="catalytic activity">
    <reaction evidence="4">
        <text>S-adenosyl-L-homocysteine + H2O = L-homocysteine + adenosine</text>
        <dbReference type="Rhea" id="RHEA:21708"/>
        <dbReference type="ChEBI" id="CHEBI:15377"/>
        <dbReference type="ChEBI" id="CHEBI:16335"/>
        <dbReference type="ChEBI" id="CHEBI:57856"/>
        <dbReference type="ChEBI" id="CHEBI:58199"/>
        <dbReference type="EC" id="3.13.2.1"/>
    </reaction>
</comment>
<evidence type="ECO:0000313" key="8">
    <source>
        <dbReference type="RefSeq" id="XP_002739223.1"/>
    </source>
</evidence>
<dbReference type="PROSITE" id="PS00739">
    <property type="entry name" value="ADOHCYASE_2"/>
    <property type="match status" value="1"/>
</dbReference>
<dbReference type="CDD" id="cd00401">
    <property type="entry name" value="SAHH"/>
    <property type="match status" value="1"/>
</dbReference>
<dbReference type="RefSeq" id="XP_002739223.1">
    <property type="nucleotide sequence ID" value="XM_002739177.2"/>
</dbReference>
<dbReference type="InterPro" id="IPR020082">
    <property type="entry name" value="S-Ado-L-homoCys_hydrolase_CS"/>
</dbReference>
<dbReference type="InterPro" id="IPR015878">
    <property type="entry name" value="Ado_hCys_hydrolase_NAD-bd"/>
</dbReference>
<dbReference type="Proteomes" id="UP000694865">
    <property type="component" value="Unplaced"/>
</dbReference>
<comment type="pathway">
    <text evidence="4">Amino-acid biosynthesis; L-homocysteine biosynthesis; L-homocysteine from S-adenosyl-L-homocysteine: step 1/1.</text>
</comment>
<dbReference type="PROSITE" id="PS00738">
    <property type="entry name" value="ADOHCYASE_1"/>
    <property type="match status" value="1"/>
</dbReference>
<comment type="similarity">
    <text evidence="1 5">Belongs to the adenosylhomocysteinase family.</text>
</comment>
<dbReference type="Pfam" id="PF00670">
    <property type="entry name" value="AdoHcyase_NAD"/>
    <property type="match status" value="1"/>
</dbReference>
<dbReference type="Gene3D" id="3.40.50.1480">
    <property type="entry name" value="Adenosylhomocysteinase-like"/>
    <property type="match status" value="1"/>
</dbReference>
<dbReference type="GeneID" id="100375237"/>
<dbReference type="SUPFAM" id="SSF51735">
    <property type="entry name" value="NAD(P)-binding Rossmann-fold domains"/>
    <property type="match status" value="1"/>
</dbReference>
<dbReference type="InterPro" id="IPR042172">
    <property type="entry name" value="Adenosylhomocyst_ase-like_sf"/>
</dbReference>
<dbReference type="InterPro" id="IPR036291">
    <property type="entry name" value="NAD(P)-bd_dom_sf"/>
</dbReference>
<organism evidence="7 8">
    <name type="scientific">Saccoglossus kowalevskii</name>
    <name type="common">Acorn worm</name>
    <dbReference type="NCBI Taxonomy" id="10224"/>
    <lineage>
        <taxon>Eukaryota</taxon>
        <taxon>Metazoa</taxon>
        <taxon>Hemichordata</taxon>
        <taxon>Enteropneusta</taxon>
        <taxon>Harrimaniidae</taxon>
        <taxon>Saccoglossus</taxon>
    </lineage>
</organism>
<dbReference type="PANTHER" id="PTHR23420:SF0">
    <property type="entry name" value="ADENOSYLHOMOCYSTEINASE"/>
    <property type="match status" value="1"/>
</dbReference>
<sequence length="431" mass="47118">MSKPAHKIADINLAEAGRMVISLAENEMPGLLKIRAKYGANKPLDGARIAGCLHVTKETAVLVETLIILGAKVQWCSSNIFSTQDHVAAALVKCGIPIYAWKGETDEEFVWCMQQTLVFQDGQTLNMILDDGCNLAQLVYSKYPQYLSGIIGITEETSSGELILNRMFNAGELKTPCISVNTSVVKAKFENFYGCRESVIDGIRRATDVMLAGKVVVVSGFGDVGKGCASAFKMFGSRVIITEVDPINALQASMEGYEVTTLNEACKEGQVFVTATGGRQILTSNHFLNMREDAIVCNMGHFSHEIDCDWLNENATTDRIKAGVSRYTLSNGRHILLLGAGSPVNLACASGCPSFVMSNVFATQVLAQIELFNNKAKYSIGVHSLPKKRDEEVALSHLEKLGIKLTQLTIEQAKYLGIQQDGPYKPNHYRY</sequence>
<evidence type="ECO:0000256" key="5">
    <source>
        <dbReference type="RuleBase" id="RU004166"/>
    </source>
</evidence>
<dbReference type="NCBIfam" id="TIGR00936">
    <property type="entry name" value="ahcY"/>
    <property type="match status" value="1"/>
</dbReference>
<dbReference type="SMART" id="SM00996">
    <property type="entry name" value="AdoHcyase"/>
    <property type="match status" value="1"/>
</dbReference>
<evidence type="ECO:0000256" key="3">
    <source>
        <dbReference type="ARBA" id="ARBA00023027"/>
    </source>
</evidence>
<evidence type="ECO:0000256" key="4">
    <source>
        <dbReference type="RuleBase" id="RU000548"/>
    </source>
</evidence>
<dbReference type="NCBIfam" id="NF004005">
    <property type="entry name" value="PRK05476.2-3"/>
    <property type="match status" value="1"/>
</dbReference>
<evidence type="ECO:0000259" key="6">
    <source>
        <dbReference type="SMART" id="SM00997"/>
    </source>
</evidence>
<accession>A0ABM0GX12</accession>